<keyword evidence="1" id="KW-0690">Ribosome biogenesis</keyword>
<dbReference type="Proteomes" id="UP001189122">
    <property type="component" value="Unassembled WGS sequence"/>
</dbReference>
<evidence type="ECO:0000256" key="5">
    <source>
        <dbReference type="ARBA" id="ARBA00022777"/>
    </source>
</evidence>
<name>A0A7I8ID24_SPIIN</name>
<evidence type="ECO:0000256" key="3">
    <source>
        <dbReference type="ARBA" id="ARBA00022679"/>
    </source>
</evidence>
<dbReference type="Gene3D" id="3.40.50.300">
    <property type="entry name" value="P-loop containing nucleotide triphosphate hydrolases"/>
    <property type="match status" value="1"/>
</dbReference>
<dbReference type="AlphaFoldDB" id="A0A7I8ID24"/>
<gene>
    <name evidence="7" type="ORF">SI7747_02002061</name>
</gene>
<reference evidence="7 8" key="1">
    <citation type="submission" date="2019-12" db="EMBL/GenBank/DDBJ databases">
        <authorList>
            <person name="Scholz U."/>
            <person name="Mascher M."/>
            <person name="Fiebig A."/>
        </authorList>
    </citation>
    <scope>NUCLEOTIDE SEQUENCE</scope>
</reference>
<evidence type="ECO:0000313" key="8">
    <source>
        <dbReference type="Proteomes" id="UP001189122"/>
    </source>
</evidence>
<evidence type="ECO:0000256" key="6">
    <source>
        <dbReference type="ARBA" id="ARBA00022840"/>
    </source>
</evidence>
<dbReference type="GO" id="GO:0005737">
    <property type="term" value="C:cytoplasm"/>
    <property type="evidence" value="ECO:0007669"/>
    <property type="project" value="TreeGrafter"/>
</dbReference>
<protein>
    <submittedName>
        <fullName evidence="7">Uncharacterized protein</fullName>
    </submittedName>
</protein>
<sequence>MMEEGGNIVDYHGCDFFPSAGLTALLSSKLTTPGYTGLKLTNNIECEIFQVLLEEAKGSYRGDIVMAMKSDSVEDISRNVSTLTGWVNSWAPARLSS</sequence>
<dbReference type="GO" id="GO:0016887">
    <property type="term" value="F:ATP hydrolysis activity"/>
    <property type="evidence" value="ECO:0007669"/>
    <property type="project" value="InterPro"/>
</dbReference>
<evidence type="ECO:0000256" key="1">
    <source>
        <dbReference type="ARBA" id="ARBA00022517"/>
    </source>
</evidence>
<evidence type="ECO:0000256" key="4">
    <source>
        <dbReference type="ARBA" id="ARBA00022741"/>
    </source>
</evidence>
<dbReference type="GO" id="GO:0005634">
    <property type="term" value="C:nucleus"/>
    <property type="evidence" value="ECO:0007669"/>
    <property type="project" value="TreeGrafter"/>
</dbReference>
<keyword evidence="6" id="KW-0067">ATP-binding</keyword>
<evidence type="ECO:0000256" key="2">
    <source>
        <dbReference type="ARBA" id="ARBA00022552"/>
    </source>
</evidence>
<dbReference type="InterPro" id="IPR027417">
    <property type="entry name" value="P-loop_NTPase"/>
</dbReference>
<dbReference type="PANTHER" id="PTHR12595">
    <property type="entry name" value="POS9-ACTIVATING FACTOR FAP7-RELATED"/>
    <property type="match status" value="1"/>
</dbReference>
<proteinExistence type="predicted"/>
<dbReference type="GO" id="GO:0005524">
    <property type="term" value="F:ATP binding"/>
    <property type="evidence" value="ECO:0007669"/>
    <property type="project" value="UniProtKB-KW"/>
</dbReference>
<keyword evidence="4" id="KW-0547">Nucleotide-binding</keyword>
<dbReference type="EMBL" id="CACRZD030000002">
    <property type="protein sequence ID" value="CAA6655521.1"/>
    <property type="molecule type" value="Genomic_DNA"/>
</dbReference>
<evidence type="ECO:0000313" key="7">
    <source>
        <dbReference type="EMBL" id="CAA2615815.1"/>
    </source>
</evidence>
<organism evidence="7">
    <name type="scientific">Spirodela intermedia</name>
    <name type="common">Intermediate duckweed</name>
    <dbReference type="NCBI Taxonomy" id="51605"/>
    <lineage>
        <taxon>Eukaryota</taxon>
        <taxon>Viridiplantae</taxon>
        <taxon>Streptophyta</taxon>
        <taxon>Embryophyta</taxon>
        <taxon>Tracheophyta</taxon>
        <taxon>Spermatophyta</taxon>
        <taxon>Magnoliopsida</taxon>
        <taxon>Liliopsida</taxon>
        <taxon>Araceae</taxon>
        <taxon>Lemnoideae</taxon>
        <taxon>Spirodela</taxon>
    </lineage>
</organism>
<keyword evidence="3" id="KW-0808">Transferase</keyword>
<keyword evidence="2" id="KW-0698">rRNA processing</keyword>
<dbReference type="GO" id="GO:0004017">
    <property type="term" value="F:AMP kinase activity"/>
    <property type="evidence" value="ECO:0007669"/>
    <property type="project" value="InterPro"/>
</dbReference>
<dbReference type="InterPro" id="IPR020618">
    <property type="entry name" value="Adenyl_kinase_AK6"/>
</dbReference>
<accession>A0A7I8ID24</accession>
<keyword evidence="5" id="KW-0418">Kinase</keyword>
<dbReference type="PANTHER" id="PTHR12595:SF0">
    <property type="entry name" value="ADENYLATE KINASE ISOENZYME 6"/>
    <property type="match status" value="1"/>
</dbReference>
<dbReference type="GO" id="GO:0006364">
    <property type="term" value="P:rRNA processing"/>
    <property type="evidence" value="ECO:0007669"/>
    <property type="project" value="UniProtKB-KW"/>
</dbReference>
<keyword evidence="8" id="KW-1185">Reference proteome</keyword>
<dbReference type="EMBL" id="LR743589">
    <property type="protein sequence ID" value="CAA2615815.1"/>
    <property type="molecule type" value="Genomic_DNA"/>
</dbReference>